<protein>
    <submittedName>
        <fullName evidence="2">Uncharacterized protein</fullName>
    </submittedName>
</protein>
<evidence type="ECO:0000256" key="1">
    <source>
        <dbReference type="SAM" id="MobiDB-lite"/>
    </source>
</evidence>
<name>A0ABR5I8T8_9ACTN</name>
<comment type="caution">
    <text evidence="2">The sequence shown here is derived from an EMBL/GenBank/DDBJ whole genome shotgun (WGS) entry which is preliminary data.</text>
</comment>
<dbReference type="EMBL" id="LDTZ01000021">
    <property type="protein sequence ID" value="KNA90038.1"/>
    <property type="molecule type" value="Genomic_DNA"/>
</dbReference>
<keyword evidence="3" id="KW-1185">Reference proteome</keyword>
<proteinExistence type="predicted"/>
<evidence type="ECO:0000313" key="2">
    <source>
        <dbReference type="EMBL" id="KNA90038.1"/>
    </source>
</evidence>
<reference evidence="2 3" key="1">
    <citation type="submission" date="2015-05" db="EMBL/GenBank/DDBJ databases">
        <title>Draft genome sequence of the bacterium Gordonia jacobaea a new member of the Gordonia genus.</title>
        <authorList>
            <person name="Jimenez-Galisteo G."/>
            <person name="Dominguez A."/>
            <person name="Munoz E."/>
            <person name="Vinas M."/>
        </authorList>
    </citation>
    <scope>NUCLEOTIDE SEQUENCE [LARGE SCALE GENOMIC DNA]</scope>
    <source>
        <strain evidence="3">mv1</strain>
    </source>
</reference>
<gene>
    <name evidence="2" type="ORF">ABW18_18325</name>
</gene>
<accession>A0ABR5I8T8</accession>
<feature type="region of interest" description="Disordered" evidence="1">
    <location>
        <begin position="424"/>
        <end position="474"/>
    </location>
</feature>
<organism evidence="2 3">
    <name type="scientific">Gordonia jacobaea</name>
    <dbReference type="NCBI Taxonomy" id="122202"/>
    <lineage>
        <taxon>Bacteria</taxon>
        <taxon>Bacillati</taxon>
        <taxon>Actinomycetota</taxon>
        <taxon>Actinomycetes</taxon>
        <taxon>Mycobacteriales</taxon>
        <taxon>Gordoniaceae</taxon>
        <taxon>Gordonia</taxon>
    </lineage>
</organism>
<sequence>MGFLDDGDYRTMDNGAIPNGVIEDGRVIDASVISRVSDHLRRRHSTLVDSFAVVSVAEDGVDVTLVDVESGAAVVRRRAAGTSGAELDALISDHLVRAGRVDAPDSDEWTAELHLLSHKGRYRLAESDGTFIMGEKHVRLFRVTRRDVAQSTLARAENVPDAVAQCAESTGRQVSAMVFDSTHTVWPGLPELLAPVADVPIVVLDDVTLAMPDAAAVQGPAAVRGPEPVAETTDHVEVHREPVAHVGADPVAEPEGAPVAGIRGDSVVEAGHAQLPLDPPLAPPARSVDNEFDVTDRIEPVRLAYSDPSAPAYLHSVGVGRNTENYFPADEFVPISPRIEPREQEAVAVDAAAVDKTPPRGRKRILIGAGAVGVVGVALAATALGLSGGSASPSASNPVTTTHSSTTTQLYADLADLNEARAPAAAYVPPPPPPPRTKESQRAEQPRPRSNPRPKPKPRAVIPLPGGLPPIVVP</sequence>
<dbReference type="Proteomes" id="UP000037247">
    <property type="component" value="Unassembled WGS sequence"/>
</dbReference>
<feature type="compositionally biased region" description="Basic and acidic residues" evidence="1">
    <location>
        <begin position="436"/>
        <end position="447"/>
    </location>
</feature>
<evidence type="ECO:0000313" key="3">
    <source>
        <dbReference type="Proteomes" id="UP000037247"/>
    </source>
</evidence>